<evidence type="ECO:0000313" key="3">
    <source>
        <dbReference type="Proteomes" id="UP000061569"/>
    </source>
</evidence>
<dbReference type="AlphaFoldDB" id="A0A0S2DMR6"/>
<name>A0A0S2DMR6_LYSEN</name>
<dbReference type="PATRIC" id="fig|69.6.peg.4259"/>
<proteinExistence type="predicted"/>
<organism evidence="2 3">
    <name type="scientific">Lysobacter enzymogenes</name>
    <dbReference type="NCBI Taxonomy" id="69"/>
    <lineage>
        <taxon>Bacteria</taxon>
        <taxon>Pseudomonadati</taxon>
        <taxon>Pseudomonadota</taxon>
        <taxon>Gammaproteobacteria</taxon>
        <taxon>Lysobacterales</taxon>
        <taxon>Lysobacteraceae</taxon>
        <taxon>Lysobacter</taxon>
    </lineage>
</organism>
<evidence type="ECO:0000256" key="1">
    <source>
        <dbReference type="SAM" id="MobiDB-lite"/>
    </source>
</evidence>
<dbReference type="STRING" id="69.GLE_4320"/>
<sequence>MGGPSGPMLSAPTPRKSAPGRIRWRRSRTRASTALNPRIDTTAATANEAG</sequence>
<protein>
    <submittedName>
        <fullName evidence="2">Uncharacterized protein</fullName>
    </submittedName>
</protein>
<evidence type="ECO:0000313" key="2">
    <source>
        <dbReference type="EMBL" id="ALN59661.1"/>
    </source>
</evidence>
<dbReference type="Proteomes" id="UP000061569">
    <property type="component" value="Chromosome"/>
</dbReference>
<accession>A0A0S2DMR6</accession>
<dbReference type="EMBL" id="CP013140">
    <property type="protein sequence ID" value="ALN59661.1"/>
    <property type="molecule type" value="Genomic_DNA"/>
</dbReference>
<feature type="region of interest" description="Disordered" evidence="1">
    <location>
        <begin position="1"/>
        <end position="50"/>
    </location>
</feature>
<dbReference type="KEGG" id="lez:GLE_4320"/>
<reference evidence="2 3" key="1">
    <citation type="submission" date="2015-11" db="EMBL/GenBank/DDBJ databases">
        <title>Genome sequences of Lysobacter enzymogenes strain C3 and Lysobacter antibioticus ATCC 29479.</title>
        <authorList>
            <person name="Kobayashi D.Y."/>
        </authorList>
    </citation>
    <scope>NUCLEOTIDE SEQUENCE [LARGE SCALE GENOMIC DNA]</scope>
    <source>
        <strain evidence="2 3">C3</strain>
    </source>
</reference>
<gene>
    <name evidence="2" type="ORF">GLE_4320</name>
</gene>